<keyword evidence="2" id="KW-1185">Reference proteome</keyword>
<sequence length="153" mass="17091">MWKEGRMLPEIKSSVFWECSPAYNGGDSLFHSKIKSAARVLPAKTPADRNPFAMHLRRARGVPVSFRSSSTPSTTLVIPPDSGKNFSHIGNFYKHSTLGERKALWRKVAIELEKKLARGETVYVSTHGGGVHWVHVRLSLTPRYNVTDVAYVA</sequence>
<dbReference type="OrthoDB" id="411235at2759"/>
<evidence type="ECO:0000313" key="2">
    <source>
        <dbReference type="Proteomes" id="UP000002630"/>
    </source>
</evidence>
<organism evidence="1 2">
    <name type="scientific">Ectocarpus siliculosus</name>
    <name type="common">Brown alga</name>
    <name type="synonym">Conferva siliculosa</name>
    <dbReference type="NCBI Taxonomy" id="2880"/>
    <lineage>
        <taxon>Eukaryota</taxon>
        <taxon>Sar</taxon>
        <taxon>Stramenopiles</taxon>
        <taxon>Ochrophyta</taxon>
        <taxon>PX clade</taxon>
        <taxon>Phaeophyceae</taxon>
        <taxon>Ectocarpales</taxon>
        <taxon>Ectocarpaceae</taxon>
        <taxon>Ectocarpus</taxon>
    </lineage>
</organism>
<dbReference type="InterPro" id="IPR054220">
    <property type="entry name" value="DUF6940"/>
</dbReference>
<dbReference type="AlphaFoldDB" id="D7G321"/>
<gene>
    <name evidence="1" type="ORF">Esi_0490_0011</name>
</gene>
<dbReference type="Proteomes" id="UP000002630">
    <property type="component" value="Unassembled WGS sequence"/>
</dbReference>
<evidence type="ECO:0000313" key="1">
    <source>
        <dbReference type="EMBL" id="CBJ33464.1"/>
    </source>
</evidence>
<name>D7G321_ECTSI</name>
<protein>
    <submittedName>
        <fullName evidence="1">EsV-1-207</fullName>
    </submittedName>
</protein>
<dbReference type="EMBL" id="FN649760">
    <property type="protein sequence ID" value="CBJ33464.1"/>
    <property type="molecule type" value="Genomic_DNA"/>
</dbReference>
<dbReference type="Pfam" id="PF22086">
    <property type="entry name" value="DUF6940"/>
    <property type="match status" value="1"/>
</dbReference>
<dbReference type="InParanoid" id="D7G321"/>
<reference evidence="1 2" key="1">
    <citation type="journal article" date="2010" name="Nature">
        <title>The Ectocarpus genome and the independent evolution of multicellularity in brown algae.</title>
        <authorList>
            <person name="Cock J.M."/>
            <person name="Sterck L."/>
            <person name="Rouze P."/>
            <person name="Scornet D."/>
            <person name="Allen A.E."/>
            <person name="Amoutzias G."/>
            <person name="Anthouard V."/>
            <person name="Artiguenave F."/>
            <person name="Aury J.M."/>
            <person name="Badger J.H."/>
            <person name="Beszteri B."/>
            <person name="Billiau K."/>
            <person name="Bonnet E."/>
            <person name="Bothwell J.H."/>
            <person name="Bowler C."/>
            <person name="Boyen C."/>
            <person name="Brownlee C."/>
            <person name="Carrano C.J."/>
            <person name="Charrier B."/>
            <person name="Cho G.Y."/>
            <person name="Coelho S.M."/>
            <person name="Collen J."/>
            <person name="Corre E."/>
            <person name="Da Silva C."/>
            <person name="Delage L."/>
            <person name="Delaroque N."/>
            <person name="Dittami S.M."/>
            <person name="Doulbeau S."/>
            <person name="Elias M."/>
            <person name="Farnham G."/>
            <person name="Gachon C.M."/>
            <person name="Gschloessl B."/>
            <person name="Heesch S."/>
            <person name="Jabbari K."/>
            <person name="Jubin C."/>
            <person name="Kawai H."/>
            <person name="Kimura K."/>
            <person name="Kloareg B."/>
            <person name="Kupper F.C."/>
            <person name="Lang D."/>
            <person name="Le Bail A."/>
            <person name="Leblanc C."/>
            <person name="Lerouge P."/>
            <person name="Lohr M."/>
            <person name="Lopez P.J."/>
            <person name="Martens C."/>
            <person name="Maumus F."/>
            <person name="Michel G."/>
            <person name="Miranda-Saavedra D."/>
            <person name="Morales J."/>
            <person name="Moreau H."/>
            <person name="Motomura T."/>
            <person name="Nagasato C."/>
            <person name="Napoli C.A."/>
            <person name="Nelson D.R."/>
            <person name="Nyvall-Collen P."/>
            <person name="Peters A.F."/>
            <person name="Pommier C."/>
            <person name="Potin P."/>
            <person name="Poulain J."/>
            <person name="Quesneville H."/>
            <person name="Read B."/>
            <person name="Rensing S.A."/>
            <person name="Ritter A."/>
            <person name="Rousvoal S."/>
            <person name="Samanta M."/>
            <person name="Samson G."/>
            <person name="Schroeder D.C."/>
            <person name="Segurens B."/>
            <person name="Strittmatter M."/>
            <person name="Tonon T."/>
            <person name="Tregear J.W."/>
            <person name="Valentin K."/>
            <person name="von Dassow P."/>
            <person name="Yamagishi T."/>
            <person name="Van de Peer Y."/>
            <person name="Wincker P."/>
        </authorList>
    </citation>
    <scope>NUCLEOTIDE SEQUENCE [LARGE SCALE GENOMIC DNA]</scope>
    <source>
        <strain evidence="2">Ec32 / CCAP1310/4</strain>
    </source>
</reference>
<accession>D7G321</accession>
<proteinExistence type="predicted"/>